<dbReference type="Proteomes" id="UP000332933">
    <property type="component" value="Unassembled WGS sequence"/>
</dbReference>
<feature type="signal peptide" evidence="1">
    <location>
        <begin position="1"/>
        <end position="22"/>
    </location>
</feature>
<proteinExistence type="predicted"/>
<keyword evidence="4" id="KW-1185">Reference proteome</keyword>
<protein>
    <submittedName>
        <fullName evidence="3">Aste57867_9627 protein</fullName>
    </submittedName>
</protein>
<sequence length="142" mass="15324">MARLWFRGAASAGIVPLRFLTAAQVAPRDASLLEGTTVGMHIIVASVEACIDYDADDDFAALASATLTTIFRDAFDRLFPGWSADTDVISAFFPRNRSTASLRGHSKHFHSTASRVARCRQSGGVAPRSNCAPTLRVRSTPR</sequence>
<reference evidence="3 4" key="1">
    <citation type="submission" date="2019-03" db="EMBL/GenBank/DDBJ databases">
        <authorList>
            <person name="Gaulin E."/>
            <person name="Dumas B."/>
        </authorList>
    </citation>
    <scope>NUCLEOTIDE SEQUENCE [LARGE SCALE GENOMIC DNA]</scope>
    <source>
        <strain evidence="3">CBS 568.67</strain>
    </source>
</reference>
<evidence type="ECO:0000313" key="3">
    <source>
        <dbReference type="EMBL" id="VFT86506.1"/>
    </source>
</evidence>
<dbReference type="EMBL" id="CAADRA010005174">
    <property type="protein sequence ID" value="VFT86506.1"/>
    <property type="molecule type" value="Genomic_DNA"/>
</dbReference>
<dbReference type="EMBL" id="VJMH01005153">
    <property type="protein sequence ID" value="KAF0699851.1"/>
    <property type="molecule type" value="Genomic_DNA"/>
</dbReference>
<evidence type="ECO:0000256" key="1">
    <source>
        <dbReference type="SAM" id="SignalP"/>
    </source>
</evidence>
<keyword evidence="1" id="KW-0732">Signal</keyword>
<reference evidence="2" key="2">
    <citation type="submission" date="2019-06" db="EMBL/GenBank/DDBJ databases">
        <title>Genomics analysis of Aphanomyces spp. identifies a new class of oomycete effector associated with host adaptation.</title>
        <authorList>
            <person name="Gaulin E."/>
        </authorList>
    </citation>
    <scope>NUCLEOTIDE SEQUENCE</scope>
    <source>
        <strain evidence="2">CBS 578.67</strain>
    </source>
</reference>
<name>A0A485KNW6_9STRA</name>
<organism evidence="3 4">
    <name type="scientific">Aphanomyces stellatus</name>
    <dbReference type="NCBI Taxonomy" id="120398"/>
    <lineage>
        <taxon>Eukaryota</taxon>
        <taxon>Sar</taxon>
        <taxon>Stramenopiles</taxon>
        <taxon>Oomycota</taxon>
        <taxon>Saprolegniomycetes</taxon>
        <taxon>Saprolegniales</taxon>
        <taxon>Verrucalvaceae</taxon>
        <taxon>Aphanomyces</taxon>
    </lineage>
</organism>
<feature type="chain" id="PRO_5036355439" evidence="1">
    <location>
        <begin position="23"/>
        <end position="142"/>
    </location>
</feature>
<gene>
    <name evidence="3" type="primary">Aste57867_9627</name>
    <name evidence="2" type="ORF">As57867_009589</name>
    <name evidence="3" type="ORF">ASTE57867_9627</name>
</gene>
<evidence type="ECO:0000313" key="4">
    <source>
        <dbReference type="Proteomes" id="UP000332933"/>
    </source>
</evidence>
<dbReference type="AlphaFoldDB" id="A0A485KNW6"/>
<accession>A0A485KNW6</accession>
<evidence type="ECO:0000313" key="2">
    <source>
        <dbReference type="EMBL" id="KAF0699851.1"/>
    </source>
</evidence>